<feature type="transmembrane region" description="Helical" evidence="4">
    <location>
        <begin position="108"/>
        <end position="129"/>
    </location>
</feature>
<dbReference type="Gene3D" id="2.170.120.12">
    <property type="entry name" value="DNA-directed RNA polymerase, insert domain"/>
    <property type="match status" value="1"/>
</dbReference>
<dbReference type="SMART" id="SM00662">
    <property type="entry name" value="RPOLD"/>
    <property type="match status" value="1"/>
</dbReference>
<gene>
    <name evidence="6" type="primary">rpoA</name>
</gene>
<organism evidence="6">
    <name type="scientific">Oedogonium cardiacum</name>
    <name type="common">Filamentous green alga</name>
    <dbReference type="NCBI Taxonomy" id="55995"/>
    <lineage>
        <taxon>Eukaryota</taxon>
        <taxon>Viridiplantae</taxon>
        <taxon>Chlorophyta</taxon>
        <taxon>core chlorophytes</taxon>
        <taxon>Chlorophyceae</taxon>
        <taxon>OCC clade</taxon>
        <taxon>Oedogoniales</taxon>
        <taxon>Oedogoniaceae</taxon>
        <taxon>Oedogonium</taxon>
    </lineage>
</organism>
<dbReference type="GO" id="GO:0006351">
    <property type="term" value="P:DNA-templated transcription"/>
    <property type="evidence" value="ECO:0007669"/>
    <property type="project" value="InterPro"/>
</dbReference>
<dbReference type="InterPro" id="IPR036643">
    <property type="entry name" value="RNApol_insert_sf"/>
</dbReference>
<keyword evidence="6" id="KW-0934">Plastid</keyword>
<evidence type="ECO:0000256" key="2">
    <source>
        <dbReference type="ARBA" id="ARBA00023163"/>
    </source>
</evidence>
<evidence type="ECO:0000313" key="7">
    <source>
        <dbReference type="EMBL" id="ACC97248.1"/>
    </source>
</evidence>
<evidence type="ECO:0000313" key="6">
    <source>
        <dbReference type="EMBL" id="ABU88203.1"/>
    </source>
</evidence>
<dbReference type="RefSeq" id="YP_002000450.1">
    <property type="nucleotide sequence ID" value="NC_011031.1"/>
</dbReference>
<reference evidence="6" key="2">
    <citation type="journal article" date="2008" name="J. Phycol.">
        <title>Deep division in the Chlorophyceae (Chlorophyta) revealed by chloroplast phylogenomic analyseS.</title>
        <authorList>
            <person name="Turmel M."/>
            <person name="Brouard J.-S."/>
            <person name="Gagnon C."/>
            <person name="Otis C."/>
            <person name="Lemieux C."/>
        </authorList>
    </citation>
    <scope>NUCLEOTIDE SEQUENCE</scope>
    <source>
        <strain evidence="6">SAG 575-1b</strain>
    </source>
</reference>
<dbReference type="EMBL" id="EF587363">
    <property type="protein sequence ID" value="ABU88203.1"/>
    <property type="molecule type" value="Genomic_DNA"/>
</dbReference>
<reference evidence="7" key="1">
    <citation type="journal article" date="2008" name="BMC Genomics">
        <title>Chloroplast DNA sequence of the green alga Oedogonium cardiacum (Chlorophyceae): unique genome architecture, derived characters shared with the Chaetophorales and novel genes acquired through horizontal transfer.</title>
        <authorList>
            <person name="Brouard J.S."/>
            <person name="Otis C."/>
            <person name="Lemieux C."/>
            <person name="Turmel M."/>
        </authorList>
    </citation>
    <scope>NUCLEOTIDE SEQUENCE [LARGE SCALE GENOMIC DNA]</scope>
    <source>
        <strain evidence="7">SAG 575-1b</strain>
    </source>
</reference>
<geneLocation type="chloroplast" evidence="6"/>
<evidence type="ECO:0000256" key="1">
    <source>
        <dbReference type="ARBA" id="ARBA00022478"/>
    </source>
</evidence>
<dbReference type="EMBL" id="EU677193">
    <property type="protein sequence ID" value="ACC97248.1"/>
    <property type="molecule type" value="Genomic_DNA"/>
</dbReference>
<dbReference type="InterPro" id="IPR036603">
    <property type="entry name" value="RBP11-like"/>
</dbReference>
<keyword evidence="6" id="KW-0150">Chloroplast</keyword>
<dbReference type="AlphaFoldDB" id="B2X1Z0"/>
<dbReference type="GO" id="GO:0000428">
    <property type="term" value="C:DNA-directed RNA polymerase complex"/>
    <property type="evidence" value="ECO:0007669"/>
    <property type="project" value="UniProtKB-KW"/>
</dbReference>
<dbReference type="GO" id="GO:0003899">
    <property type="term" value="F:DNA-directed RNA polymerase activity"/>
    <property type="evidence" value="ECO:0007669"/>
    <property type="project" value="InterPro"/>
</dbReference>
<dbReference type="SUPFAM" id="SSF56553">
    <property type="entry name" value="Insert subdomain of RNA polymerase alpha subunit"/>
    <property type="match status" value="1"/>
</dbReference>
<dbReference type="SUPFAM" id="SSF55257">
    <property type="entry name" value="RBP11-like subunits of RNA polymerase"/>
    <property type="match status" value="1"/>
</dbReference>
<sequence length="442" mass="51632">MVFFIIINLFYFFSILYIYVQFYVCWLCVFFIIFYFFSFMIISGNQCQFKIQTINNKYFLLINKKYSYNLMCSISNSLSYNLFFYIDNFDLPVSLSCRQIVKKNLRNIYGQFYIGPFFIGQGLTIANALRRTLLSELSSLAVTSIQIQDVVHQYQTIQGLQESVFDLLLNMKDIVLKSKTTIPVPQIGYLQVQGPCIIKAKDLLLPPFIQCVDPEQYIATLSEDGILNMKFVIRQGKHSLTHVTPGYDSFTQKYDQHSYNSTCDTNVHSNKNRNSLSLLNTYSKHLIIDASFNPVIKVNYIIEVLDFDQLFFEKDSVKLESNDSNNFYCNEEKTLIKKEIIILEIWTNGSISPITALKVSIQKLISVFLKIQKSKILNIQLIDSEIFYRDIFEKLTNQFYILKFKQCQTLSDFKDSKVRPISEKFLVQKLKSLINQHVQLYE</sequence>
<keyword evidence="4" id="KW-1133">Transmembrane helix</keyword>
<feature type="domain" description="DNA-directed RNA polymerase RpoA/D/Rpb3-type" evidence="5">
    <location>
        <begin position="109"/>
        <end position="374"/>
    </location>
</feature>
<dbReference type="GO" id="GO:0046983">
    <property type="term" value="F:protein dimerization activity"/>
    <property type="evidence" value="ECO:0007669"/>
    <property type="project" value="InterPro"/>
</dbReference>
<keyword evidence="4" id="KW-0472">Membrane</keyword>
<evidence type="ECO:0000256" key="3">
    <source>
        <dbReference type="ARBA" id="ARBA00031776"/>
    </source>
</evidence>
<keyword evidence="2" id="KW-0804">Transcription</keyword>
<keyword evidence="1" id="KW-0240">DNA-directed RNA polymerase</keyword>
<dbReference type="Pfam" id="PF01000">
    <property type="entry name" value="RNA_pol_A_bac"/>
    <property type="match status" value="1"/>
</dbReference>
<dbReference type="CDD" id="cd06928">
    <property type="entry name" value="RNAP_alpha_NTD"/>
    <property type="match status" value="1"/>
</dbReference>
<dbReference type="InterPro" id="IPR011263">
    <property type="entry name" value="DNA-dir_RNA_pol_RpoA/D/Rpb3"/>
</dbReference>
<name>B2X1Z0_OEDCA</name>
<evidence type="ECO:0000259" key="5">
    <source>
        <dbReference type="SMART" id="SM00662"/>
    </source>
</evidence>
<proteinExistence type="predicted"/>
<protein>
    <recommendedName>
        <fullName evidence="3">Plastid-encoded RNA polymerase subunit alpha</fullName>
    </recommendedName>
</protein>
<dbReference type="Pfam" id="PF01193">
    <property type="entry name" value="RNA_pol_L"/>
    <property type="match status" value="1"/>
</dbReference>
<reference evidence="7" key="3">
    <citation type="submission" date="2008-04" db="EMBL/GenBank/DDBJ databases">
        <authorList>
            <consortium name="US DOE Joint Genome Institute"/>
            <person name="Lucas S."/>
            <person name="Copeland A."/>
            <person name="Lapidus A."/>
            <person name="Glavina del Rio T."/>
            <person name="Pitluck S."/>
            <person name="Sun H."/>
            <person name="Schmutz J."/>
            <person name="Larimer F."/>
            <person name="Land M."/>
            <person name="Hauser L."/>
            <person name="Kyrpides N."/>
            <person name="Anderson I."/>
            <person name="Herlemann D.P.R."/>
            <person name="Geissinger O."/>
            <person name="Ikeda-Ohtsubo W."/>
            <person name="Kunin V."/>
            <person name="Humgenholtz P."/>
            <person name="Brune A."/>
            <person name="Richardson P."/>
        </authorList>
    </citation>
    <scope>NUCLEOTIDE SEQUENCE</scope>
    <source>
        <strain evidence="7">SAG 575-1b</strain>
    </source>
</reference>
<feature type="transmembrane region" description="Helical" evidence="4">
    <location>
        <begin position="20"/>
        <end position="45"/>
    </location>
</feature>
<evidence type="ECO:0000256" key="4">
    <source>
        <dbReference type="SAM" id="Phobius"/>
    </source>
</evidence>
<dbReference type="Gene3D" id="3.30.1360.10">
    <property type="entry name" value="RNA polymerase, RBP11-like subunit"/>
    <property type="match status" value="1"/>
</dbReference>
<dbReference type="GeneID" id="6440148"/>
<accession>B2X1Z0</accession>
<dbReference type="InterPro" id="IPR011262">
    <property type="entry name" value="DNA-dir_RNA_pol_insert"/>
</dbReference>
<keyword evidence="4" id="KW-0812">Transmembrane</keyword>